<evidence type="ECO:0000256" key="1">
    <source>
        <dbReference type="ARBA" id="ARBA00010688"/>
    </source>
</evidence>
<comment type="caution">
    <text evidence="7">The sequence shown here is derived from an EMBL/GenBank/DDBJ whole genome shotgun (WGS) entry which is preliminary data.</text>
</comment>
<dbReference type="PANTHER" id="PTHR43085:SF1">
    <property type="entry name" value="PSEUDOURIDINE KINASE-RELATED"/>
    <property type="match status" value="1"/>
</dbReference>
<dbReference type="InterPro" id="IPR002173">
    <property type="entry name" value="Carboh/pur_kinase_PfkB_CS"/>
</dbReference>
<dbReference type="Gene3D" id="3.40.1190.20">
    <property type="match status" value="1"/>
</dbReference>
<dbReference type="Pfam" id="PF00294">
    <property type="entry name" value="PfkB"/>
    <property type="match status" value="1"/>
</dbReference>
<dbReference type="EMBL" id="MWDQ01000114">
    <property type="protein sequence ID" value="OQB72755.1"/>
    <property type="molecule type" value="Genomic_DNA"/>
</dbReference>
<dbReference type="InterPro" id="IPR050306">
    <property type="entry name" value="PfkB_Carbo_kinase"/>
</dbReference>
<evidence type="ECO:0000256" key="4">
    <source>
        <dbReference type="ARBA" id="ARBA00022777"/>
    </source>
</evidence>
<reference evidence="7" key="1">
    <citation type="submission" date="2017-02" db="EMBL/GenBank/DDBJ databases">
        <title>Delving into the versatile metabolic prowess of the omnipresent phylum Bacteroidetes.</title>
        <authorList>
            <person name="Nobu M.K."/>
            <person name="Mei R."/>
            <person name="Narihiro T."/>
            <person name="Kuroda K."/>
            <person name="Liu W.-T."/>
        </authorList>
    </citation>
    <scope>NUCLEOTIDE SEQUENCE</scope>
    <source>
        <strain evidence="7">ADurb.Bin131</strain>
    </source>
</reference>
<protein>
    <submittedName>
        <fullName evidence="7">2-dehydro-3-deoxygluconokinase</fullName>
        <ecNumber evidence="7">2.7.1.45</ecNumber>
    </submittedName>
</protein>
<dbReference type="InterPro" id="IPR011611">
    <property type="entry name" value="PfkB_dom"/>
</dbReference>
<dbReference type="AlphaFoldDB" id="A0A1V6C7E1"/>
<dbReference type="CDD" id="cd01166">
    <property type="entry name" value="KdgK"/>
    <property type="match status" value="1"/>
</dbReference>
<keyword evidence="4" id="KW-0418">Kinase</keyword>
<evidence type="ECO:0000256" key="2">
    <source>
        <dbReference type="ARBA" id="ARBA00022679"/>
    </source>
</evidence>
<dbReference type="GO" id="GO:0005524">
    <property type="term" value="F:ATP binding"/>
    <property type="evidence" value="ECO:0007669"/>
    <property type="project" value="UniProtKB-KW"/>
</dbReference>
<dbReference type="PANTHER" id="PTHR43085">
    <property type="entry name" value="HEXOKINASE FAMILY MEMBER"/>
    <property type="match status" value="1"/>
</dbReference>
<dbReference type="SUPFAM" id="SSF53613">
    <property type="entry name" value="Ribokinase-like"/>
    <property type="match status" value="1"/>
</dbReference>
<proteinExistence type="inferred from homology"/>
<feature type="domain" description="Carbohydrate kinase PfkB" evidence="6">
    <location>
        <begin position="55"/>
        <end position="299"/>
    </location>
</feature>
<gene>
    <name evidence="7" type="primary">kdgK_2</name>
    <name evidence="7" type="ORF">BWX89_01219</name>
</gene>
<organism evidence="7">
    <name type="scientific">candidate division TA06 bacterium ADurb.Bin131</name>
    <dbReference type="NCBI Taxonomy" id="1852827"/>
    <lineage>
        <taxon>Bacteria</taxon>
        <taxon>Bacteria division TA06</taxon>
    </lineage>
</organism>
<dbReference type="EC" id="2.7.1.45" evidence="7"/>
<accession>A0A1V6C7E1</accession>
<dbReference type="Proteomes" id="UP000485562">
    <property type="component" value="Unassembled WGS sequence"/>
</dbReference>
<sequence length="313" mass="34288">MKKPEVITTGEILVEIMRKGTDASFLEPGIFLGPYPSGAPGIFISAVSRISQKKVSTGIISVCGKDDFGKLVLKRLKDDGVDTSCVRKTEITTGAAFVRYLPDGNRQFIFHPGAAGFLRPQDIRPEYFSKIKVFHITGSSIFISPSSFRACKKALGIAVKNNAIVSFDPNIRKEMVSFKQNIAKINTFLKHTKIFFTTEEEVFLLFGKKPINVIVENLLKSGVEIIVIKKGEKGSDIFSEKGKIEIPALNVKVIDPTGAGDTYAGAFIACYCLGKHISECGKIASITASLKCTRQGPMSIPEYKEIEKILQVN</sequence>
<dbReference type="InterPro" id="IPR029056">
    <property type="entry name" value="Ribokinase-like"/>
</dbReference>
<evidence type="ECO:0000256" key="3">
    <source>
        <dbReference type="ARBA" id="ARBA00022741"/>
    </source>
</evidence>
<dbReference type="GO" id="GO:0008673">
    <property type="term" value="F:2-dehydro-3-deoxygluconokinase activity"/>
    <property type="evidence" value="ECO:0007669"/>
    <property type="project" value="UniProtKB-EC"/>
</dbReference>
<evidence type="ECO:0000256" key="5">
    <source>
        <dbReference type="ARBA" id="ARBA00022840"/>
    </source>
</evidence>
<keyword evidence="3" id="KW-0547">Nucleotide-binding</keyword>
<comment type="similarity">
    <text evidence="1">Belongs to the carbohydrate kinase PfkB family.</text>
</comment>
<dbReference type="PROSITE" id="PS00584">
    <property type="entry name" value="PFKB_KINASES_2"/>
    <property type="match status" value="1"/>
</dbReference>
<evidence type="ECO:0000259" key="6">
    <source>
        <dbReference type="Pfam" id="PF00294"/>
    </source>
</evidence>
<keyword evidence="2 7" id="KW-0808">Transferase</keyword>
<keyword evidence="5" id="KW-0067">ATP-binding</keyword>
<evidence type="ECO:0000313" key="7">
    <source>
        <dbReference type="EMBL" id="OQB72755.1"/>
    </source>
</evidence>
<name>A0A1V6C7E1_UNCT6</name>